<proteinExistence type="predicted"/>
<organism evidence="1 2">
    <name type="scientific">Kickxella alabastrina</name>
    <dbReference type="NCBI Taxonomy" id="61397"/>
    <lineage>
        <taxon>Eukaryota</taxon>
        <taxon>Fungi</taxon>
        <taxon>Fungi incertae sedis</taxon>
        <taxon>Zoopagomycota</taxon>
        <taxon>Kickxellomycotina</taxon>
        <taxon>Kickxellomycetes</taxon>
        <taxon>Kickxellales</taxon>
        <taxon>Kickxellaceae</taxon>
        <taxon>Kickxella</taxon>
    </lineage>
</organism>
<feature type="non-terminal residue" evidence="1">
    <location>
        <position position="1"/>
    </location>
</feature>
<accession>A0ACC1IJP8</accession>
<evidence type="ECO:0000313" key="2">
    <source>
        <dbReference type="Proteomes" id="UP001150581"/>
    </source>
</evidence>
<name>A0ACC1IJP8_9FUNG</name>
<protein>
    <submittedName>
        <fullName evidence="1">GTPase activating protein (GAP)</fullName>
    </submittedName>
</protein>
<evidence type="ECO:0000313" key="1">
    <source>
        <dbReference type="EMBL" id="KAJ1893426.1"/>
    </source>
</evidence>
<keyword evidence="2" id="KW-1185">Reference proteome</keyword>
<reference evidence="1" key="1">
    <citation type="submission" date="2022-07" db="EMBL/GenBank/DDBJ databases">
        <title>Phylogenomic reconstructions and comparative analyses of Kickxellomycotina fungi.</title>
        <authorList>
            <person name="Reynolds N.K."/>
            <person name="Stajich J.E."/>
            <person name="Barry K."/>
            <person name="Grigoriev I.V."/>
            <person name="Crous P."/>
            <person name="Smith M.E."/>
        </authorList>
    </citation>
    <scope>NUCLEOTIDE SEQUENCE</scope>
    <source>
        <strain evidence="1">Benny 63K</strain>
    </source>
</reference>
<dbReference type="EMBL" id="JANBPG010000836">
    <property type="protein sequence ID" value="KAJ1893426.1"/>
    <property type="molecule type" value="Genomic_DNA"/>
</dbReference>
<dbReference type="Proteomes" id="UP001150581">
    <property type="component" value="Unassembled WGS sequence"/>
</dbReference>
<comment type="caution">
    <text evidence="1">The sequence shown here is derived from an EMBL/GenBank/DDBJ whole genome shotgun (WGS) entry which is preliminary data.</text>
</comment>
<gene>
    <name evidence="1" type="primary">GYP2_2</name>
    <name evidence="1" type="ORF">LPJ66_005765</name>
</gene>
<sequence length="481" mass="52588">ISSWMRVQIREARERIQSHRNVSLVDVKRKKTAANGGGNAADDPSKTDDVSKETAASLENPGWFIVALFRYAAAIVPPKSRMQMSESSRSSPSSTAANLADGEPVAALQNVESLRVSFQQCVIALGRIVNTDLLTRMDVFFDMFAFTRAGSITRQEVFDLSEAMLYIGHGEDVEVGDRRKKHSGEITNEEQLLRSVSGFLRRAISYGESADSSKDFVLPRNMFRVVVLEDEALEEFFGETVPASFRFTDGVELANPLRAISTHLASSTPMTPRAGVESASARLLAGSRSVAEGMSARVAQTIALGSQFVDRRMLTPIVRNASLSDAQPAGFSVSEDLAAKTQLSNTEPDAEPNAALVDEMARLLVKENEGVLGDEEEFVPENTPAVVSQQPQWVNAPLEPDRNSPQDPQDPYENLLDEVDELLGDINDDDDAGFAPSAGPNSSEAFTTKQSRNSQSKDLNDLDFQIDDDDDDDLTHLLRDN</sequence>